<evidence type="ECO:0000256" key="1">
    <source>
        <dbReference type="ARBA" id="ARBA00000085"/>
    </source>
</evidence>
<dbReference type="SMART" id="SM00387">
    <property type="entry name" value="HATPase_c"/>
    <property type="match status" value="1"/>
</dbReference>
<proteinExistence type="predicted"/>
<keyword evidence="5" id="KW-0547">Nucleotide-binding</keyword>
<keyword evidence="3" id="KW-0597">Phosphoprotein</keyword>
<dbReference type="EC" id="2.7.13.3" evidence="2"/>
<dbReference type="InterPro" id="IPR011712">
    <property type="entry name" value="Sig_transdc_His_kin_sub3_dim/P"/>
</dbReference>
<dbReference type="InterPro" id="IPR036890">
    <property type="entry name" value="HATPase_C_sf"/>
</dbReference>
<evidence type="ECO:0000256" key="4">
    <source>
        <dbReference type="ARBA" id="ARBA00022679"/>
    </source>
</evidence>
<keyword evidence="6" id="KW-0418">Kinase</keyword>
<dbReference type="AlphaFoldDB" id="A0A916N1X2"/>
<evidence type="ECO:0000259" key="12">
    <source>
        <dbReference type="PROSITE" id="PS50112"/>
    </source>
</evidence>
<comment type="caution">
    <text evidence="13">The sequence shown here is derived from an EMBL/GenBank/DDBJ whole genome shotgun (WGS) entry which is preliminary data.</text>
</comment>
<dbReference type="InterPro" id="IPR035965">
    <property type="entry name" value="PAS-like_dom_sf"/>
</dbReference>
<evidence type="ECO:0000256" key="7">
    <source>
        <dbReference type="ARBA" id="ARBA00022840"/>
    </source>
</evidence>
<accession>A0A916N1X2</accession>
<dbReference type="PROSITE" id="PS50112">
    <property type="entry name" value="PAS"/>
    <property type="match status" value="1"/>
</dbReference>
<keyword evidence="10" id="KW-1133">Transmembrane helix</keyword>
<evidence type="ECO:0000256" key="10">
    <source>
        <dbReference type="SAM" id="Phobius"/>
    </source>
</evidence>
<dbReference type="SMART" id="SM00091">
    <property type="entry name" value="PAS"/>
    <property type="match status" value="1"/>
</dbReference>
<dbReference type="Pfam" id="PF07730">
    <property type="entry name" value="HisKA_3"/>
    <property type="match status" value="1"/>
</dbReference>
<dbReference type="GO" id="GO:0000155">
    <property type="term" value="F:phosphorelay sensor kinase activity"/>
    <property type="evidence" value="ECO:0007669"/>
    <property type="project" value="InterPro"/>
</dbReference>
<feature type="compositionally biased region" description="Low complexity" evidence="9">
    <location>
        <begin position="13"/>
        <end position="27"/>
    </location>
</feature>
<evidence type="ECO:0000256" key="8">
    <source>
        <dbReference type="ARBA" id="ARBA00023012"/>
    </source>
</evidence>
<dbReference type="Pfam" id="PF13426">
    <property type="entry name" value="PAS_9"/>
    <property type="match status" value="1"/>
</dbReference>
<evidence type="ECO:0000256" key="9">
    <source>
        <dbReference type="SAM" id="MobiDB-lite"/>
    </source>
</evidence>
<feature type="domain" description="PAS" evidence="12">
    <location>
        <begin position="212"/>
        <end position="282"/>
    </location>
</feature>
<dbReference type="Gene3D" id="1.20.5.1930">
    <property type="match status" value="1"/>
</dbReference>
<gene>
    <name evidence="13" type="ORF">GTOL_11046</name>
</gene>
<feature type="domain" description="Histidine kinase" evidence="11">
    <location>
        <begin position="360"/>
        <end position="552"/>
    </location>
</feature>
<dbReference type="PANTHER" id="PTHR24421">
    <property type="entry name" value="NITRATE/NITRITE SENSOR PROTEIN NARX-RELATED"/>
    <property type="match status" value="1"/>
</dbReference>
<keyword evidence="4" id="KW-0808">Transferase</keyword>
<comment type="catalytic activity">
    <reaction evidence="1">
        <text>ATP + protein L-histidine = ADP + protein N-phospho-L-histidine.</text>
        <dbReference type="EC" id="2.7.13.3"/>
    </reaction>
</comment>
<keyword evidence="8" id="KW-0902">Two-component regulatory system</keyword>
<keyword evidence="10" id="KW-0472">Membrane</keyword>
<dbReference type="Gene3D" id="3.30.450.20">
    <property type="entry name" value="PAS domain"/>
    <property type="match status" value="1"/>
</dbReference>
<evidence type="ECO:0000259" key="11">
    <source>
        <dbReference type="PROSITE" id="PS50109"/>
    </source>
</evidence>
<feature type="transmembrane region" description="Helical" evidence="10">
    <location>
        <begin position="170"/>
        <end position="190"/>
    </location>
</feature>
<evidence type="ECO:0000313" key="14">
    <source>
        <dbReference type="Proteomes" id="UP000742786"/>
    </source>
</evidence>
<dbReference type="Gene3D" id="3.30.565.10">
    <property type="entry name" value="Histidine kinase-like ATPase, C-terminal domain"/>
    <property type="match status" value="1"/>
</dbReference>
<feature type="region of interest" description="Disordered" evidence="9">
    <location>
        <begin position="1"/>
        <end position="29"/>
    </location>
</feature>
<dbReference type="SUPFAM" id="SSF55785">
    <property type="entry name" value="PYP-like sensor domain (PAS domain)"/>
    <property type="match status" value="1"/>
</dbReference>
<dbReference type="EMBL" id="CAJQUM010000001">
    <property type="protein sequence ID" value="CAG4883164.1"/>
    <property type="molecule type" value="Genomic_DNA"/>
</dbReference>
<evidence type="ECO:0000256" key="3">
    <source>
        <dbReference type="ARBA" id="ARBA00022553"/>
    </source>
</evidence>
<dbReference type="InterPro" id="IPR050482">
    <property type="entry name" value="Sensor_HK_TwoCompSys"/>
</dbReference>
<evidence type="ECO:0000313" key="13">
    <source>
        <dbReference type="EMBL" id="CAG4883164.1"/>
    </source>
</evidence>
<dbReference type="InterPro" id="IPR000014">
    <property type="entry name" value="PAS"/>
</dbReference>
<keyword evidence="14" id="KW-1185">Reference proteome</keyword>
<dbReference type="SUPFAM" id="SSF55874">
    <property type="entry name" value="ATPase domain of HSP90 chaperone/DNA topoisomerase II/histidine kinase"/>
    <property type="match status" value="1"/>
</dbReference>
<sequence length="562" mass="62097">MANKRRMDTASPSSLDAKAQSDADASSRWPELPAPDRLVHLLKRLTLLFATLVVVGLPGGYFSLKYSSLVEHVELSAQVRAAKITSLATANPELWVRQRQDMEEVLLMTPPPLGNESETVRDAFGIPLVVVGVSPQAPIFIRSSPIYVHERIVGEVEIAHSYRQILTGTLAAGLLGLLLGVLVYATILALPLRALRRSSAALKHEKQALHDSEEHYRTLFSRAMDGILLLDMEGNVVNVNDSFARMHGYSIDEMRDMSLHGFDTPGTLTQSAERLARIMAGESLEFGVEHIHKDGHIVPLEVTASAIDINGKKFTLAYHRDISEKVKNENELRVLQAELHEFSVVAQSLREREKGILARELHDELGQALTALKMDVAWIMERLPAGAEFLMGKLANMQIILNDTMISTRRISTNLRPLILDDLGLIPAVEWLVENFREHSGIDCQLAISDPCLDLPEPYATAVFRILQESLTNISKHAQASLVKISINRTNDEAQLTVRDNGRGFVSTSPRKPDSFGLMGLRERAHLIGGTIYIDSAPGRGTVIDLLIPIGRSEAGYQDFSV</sequence>
<organism evidence="13 14">
    <name type="scientific">Georgfuchsia toluolica</name>
    <dbReference type="NCBI Taxonomy" id="424218"/>
    <lineage>
        <taxon>Bacteria</taxon>
        <taxon>Pseudomonadati</taxon>
        <taxon>Pseudomonadota</taxon>
        <taxon>Betaproteobacteria</taxon>
        <taxon>Nitrosomonadales</taxon>
        <taxon>Sterolibacteriaceae</taxon>
        <taxon>Georgfuchsia</taxon>
    </lineage>
</organism>
<dbReference type="InterPro" id="IPR005467">
    <property type="entry name" value="His_kinase_dom"/>
</dbReference>
<keyword evidence="10" id="KW-0812">Transmembrane</keyword>
<dbReference type="CDD" id="cd16917">
    <property type="entry name" value="HATPase_UhpB-NarQ-NarX-like"/>
    <property type="match status" value="1"/>
</dbReference>
<dbReference type="GO" id="GO:0016020">
    <property type="term" value="C:membrane"/>
    <property type="evidence" value="ECO:0007669"/>
    <property type="project" value="InterPro"/>
</dbReference>
<keyword evidence="7" id="KW-0067">ATP-binding</keyword>
<evidence type="ECO:0000256" key="6">
    <source>
        <dbReference type="ARBA" id="ARBA00022777"/>
    </source>
</evidence>
<dbReference type="GO" id="GO:0046983">
    <property type="term" value="F:protein dimerization activity"/>
    <property type="evidence" value="ECO:0007669"/>
    <property type="project" value="InterPro"/>
</dbReference>
<dbReference type="InterPro" id="IPR003594">
    <property type="entry name" value="HATPase_dom"/>
</dbReference>
<dbReference type="NCBIfam" id="TIGR00229">
    <property type="entry name" value="sensory_box"/>
    <property type="match status" value="1"/>
</dbReference>
<protein>
    <recommendedName>
        <fullName evidence="2">histidine kinase</fullName>
        <ecNumber evidence="2">2.7.13.3</ecNumber>
    </recommendedName>
</protein>
<name>A0A916N1X2_9PROT</name>
<evidence type="ECO:0000256" key="5">
    <source>
        <dbReference type="ARBA" id="ARBA00022741"/>
    </source>
</evidence>
<dbReference type="Proteomes" id="UP000742786">
    <property type="component" value="Unassembled WGS sequence"/>
</dbReference>
<reference evidence="13" key="1">
    <citation type="submission" date="2021-04" db="EMBL/GenBank/DDBJ databases">
        <authorList>
            <person name="Hornung B."/>
        </authorList>
    </citation>
    <scope>NUCLEOTIDE SEQUENCE</scope>
    <source>
        <strain evidence="13">G5G6</strain>
    </source>
</reference>
<evidence type="ECO:0000256" key="2">
    <source>
        <dbReference type="ARBA" id="ARBA00012438"/>
    </source>
</evidence>
<dbReference type="PROSITE" id="PS50109">
    <property type="entry name" value="HIS_KIN"/>
    <property type="match status" value="1"/>
</dbReference>
<dbReference type="PANTHER" id="PTHR24421:SF10">
    <property type="entry name" value="NITRATE_NITRITE SENSOR PROTEIN NARQ"/>
    <property type="match status" value="1"/>
</dbReference>
<dbReference type="GO" id="GO:0005524">
    <property type="term" value="F:ATP binding"/>
    <property type="evidence" value="ECO:0007669"/>
    <property type="project" value="UniProtKB-KW"/>
</dbReference>
<dbReference type="Pfam" id="PF02518">
    <property type="entry name" value="HATPase_c"/>
    <property type="match status" value="1"/>
</dbReference>
<dbReference type="CDD" id="cd00130">
    <property type="entry name" value="PAS"/>
    <property type="match status" value="1"/>
</dbReference>